<dbReference type="InterPro" id="IPR011054">
    <property type="entry name" value="Rudment_hybrid_motif"/>
</dbReference>
<evidence type="ECO:0000256" key="5">
    <source>
        <dbReference type="HAMAP-Rule" id="MF_01928"/>
    </source>
</evidence>
<reference evidence="8" key="1">
    <citation type="submission" date="2020-02" db="EMBL/GenBank/DDBJ databases">
        <authorList>
            <person name="Meier V. D."/>
        </authorList>
    </citation>
    <scope>NUCLEOTIDE SEQUENCE</scope>
    <source>
        <strain evidence="8">AVDCRST_MAG71</strain>
    </source>
</reference>
<dbReference type="GO" id="GO:0005524">
    <property type="term" value="F:ATP binding"/>
    <property type="evidence" value="ECO:0007669"/>
    <property type="project" value="UniProtKB-UniRule"/>
</dbReference>
<dbReference type="InterPro" id="IPR005875">
    <property type="entry name" value="PurK"/>
</dbReference>
<keyword evidence="3 5" id="KW-0658">Purine biosynthesis</keyword>
<feature type="binding site" evidence="5">
    <location>
        <begin position="262"/>
        <end position="263"/>
    </location>
    <ligand>
        <name>ATP</name>
        <dbReference type="ChEBI" id="CHEBI:30616"/>
    </ligand>
</feature>
<dbReference type="SUPFAM" id="SSF51246">
    <property type="entry name" value="Rudiment single hybrid motif"/>
    <property type="match status" value="1"/>
</dbReference>
<dbReference type="InterPro" id="IPR011761">
    <property type="entry name" value="ATP-grasp"/>
</dbReference>
<dbReference type="EC" id="6.3.4.18" evidence="5 6"/>
<organism evidence="8">
    <name type="scientific">uncultured Lysobacter sp</name>
    <dbReference type="NCBI Taxonomy" id="271060"/>
    <lineage>
        <taxon>Bacteria</taxon>
        <taxon>Pseudomonadati</taxon>
        <taxon>Pseudomonadota</taxon>
        <taxon>Gammaproteobacteria</taxon>
        <taxon>Lysobacterales</taxon>
        <taxon>Lysobacteraceae</taxon>
        <taxon>Lysobacter</taxon>
        <taxon>environmental samples</taxon>
    </lineage>
</organism>
<dbReference type="Pfam" id="PF02222">
    <property type="entry name" value="ATP-grasp"/>
    <property type="match status" value="1"/>
</dbReference>
<dbReference type="InterPro" id="IPR003135">
    <property type="entry name" value="ATP-grasp_carboxylate-amine"/>
</dbReference>
<dbReference type="PROSITE" id="PS50975">
    <property type="entry name" value="ATP_GRASP"/>
    <property type="match status" value="1"/>
</dbReference>
<dbReference type="NCBIfam" id="NF004676">
    <property type="entry name" value="PRK06019.1-2"/>
    <property type="match status" value="1"/>
</dbReference>
<dbReference type="UniPathway" id="UPA00074">
    <property type="reaction ID" value="UER00942"/>
</dbReference>
<comment type="pathway">
    <text evidence="5 6">Purine metabolism; IMP biosynthesis via de novo pathway; 5-amino-1-(5-phospho-D-ribosyl)imidazole-4-carboxylate from 5-amino-1-(5-phospho-D-ribosyl)imidazole (N5-CAIR route): step 1/2.</text>
</comment>
<dbReference type="InterPro" id="IPR013815">
    <property type="entry name" value="ATP_grasp_subdomain_1"/>
</dbReference>
<evidence type="ECO:0000256" key="2">
    <source>
        <dbReference type="ARBA" id="ARBA00022741"/>
    </source>
</evidence>
<feature type="binding site" evidence="5">
    <location>
        <begin position="178"/>
        <end position="181"/>
    </location>
    <ligand>
        <name>ATP</name>
        <dbReference type="ChEBI" id="CHEBI:30616"/>
    </ligand>
</feature>
<dbReference type="FunFam" id="3.40.50.20:FF:000016">
    <property type="entry name" value="N5-carboxyaminoimidazole ribonucleotide synthase"/>
    <property type="match status" value="1"/>
</dbReference>
<feature type="binding site" evidence="5">
    <location>
        <position position="186"/>
    </location>
    <ligand>
        <name>ATP</name>
        <dbReference type="ChEBI" id="CHEBI:30616"/>
    </ligand>
</feature>
<dbReference type="PANTHER" id="PTHR11609">
    <property type="entry name" value="PURINE BIOSYNTHESIS PROTEIN 6/7, PUR6/7"/>
    <property type="match status" value="1"/>
</dbReference>
<keyword evidence="1 5" id="KW-0436">Ligase</keyword>
<gene>
    <name evidence="5 6" type="primary">purK</name>
    <name evidence="8" type="ORF">AVDCRST_MAG71-167</name>
</gene>
<feature type="binding site" evidence="5">
    <location>
        <position position="99"/>
    </location>
    <ligand>
        <name>ATP</name>
        <dbReference type="ChEBI" id="CHEBI:30616"/>
    </ligand>
</feature>
<dbReference type="SUPFAM" id="SSF56059">
    <property type="entry name" value="Glutathione synthetase ATP-binding domain-like"/>
    <property type="match status" value="1"/>
</dbReference>
<dbReference type="GO" id="GO:0005829">
    <property type="term" value="C:cytosol"/>
    <property type="evidence" value="ECO:0007669"/>
    <property type="project" value="TreeGrafter"/>
</dbReference>
<dbReference type="InterPro" id="IPR054350">
    <property type="entry name" value="PurT/PurK_preATP-grasp"/>
</dbReference>
<evidence type="ECO:0000256" key="4">
    <source>
        <dbReference type="ARBA" id="ARBA00022840"/>
    </source>
</evidence>
<evidence type="ECO:0000256" key="6">
    <source>
        <dbReference type="RuleBase" id="RU361200"/>
    </source>
</evidence>
<dbReference type="AlphaFoldDB" id="A0A6J4KE63"/>
<dbReference type="Gene3D" id="3.40.50.20">
    <property type="match status" value="1"/>
</dbReference>
<dbReference type="Gene3D" id="3.30.1490.20">
    <property type="entry name" value="ATP-grasp fold, A domain"/>
    <property type="match status" value="1"/>
</dbReference>
<comment type="function">
    <text evidence="6">Catalyzes the ATP-dependent conversion of 5-aminoimidazole ribonucleotide (AIR) and HCO(3)- to N5-carboxyaminoimidazole ribonucleotide (N5-CAIR).</text>
</comment>
<keyword evidence="4 5" id="KW-0067">ATP-binding</keyword>
<feature type="binding site" evidence="5">
    <location>
        <begin position="144"/>
        <end position="150"/>
    </location>
    <ligand>
        <name>ATP</name>
        <dbReference type="ChEBI" id="CHEBI:30616"/>
    </ligand>
</feature>
<sequence>MTTVGILGGGQLARMLALSGAPLGLRFLVMDTAGDACAAQFAPMVVGDYRDETALAEFASRVDVATFDFENVPSESARWLADRIPVFPNPGALGIAQDRLAEKTLFRELGIPVPEFATVETREQLVAAIARIGAPCILKTRRLGYDGKGQFRIRQESDVDAAWDALGAQAGTVGLILEGFVAFERELSVVAVRGRDGEFRSWPLTENWHVSGVLSASLAPAGVESTLERAAVAHARKVAEALDYVGVFALELFCRNGVLLANELAPRVHNSGHWTIEGSETSQFENHLRAVLGLPLGDTRMLGHACMLNWVGEMPSPTPVLGEACGHWHDYGKQPRSGRKVGHATLRADTQSELVAALERVGHQLEREAQVQPVLERLRAPR</sequence>
<name>A0A6J4KE63_9GAMM</name>
<evidence type="ECO:0000259" key="7">
    <source>
        <dbReference type="PROSITE" id="PS50975"/>
    </source>
</evidence>
<evidence type="ECO:0000313" key="8">
    <source>
        <dbReference type="EMBL" id="CAA9302317.1"/>
    </source>
</evidence>
<dbReference type="SUPFAM" id="SSF52440">
    <property type="entry name" value="PreATP-grasp domain"/>
    <property type="match status" value="1"/>
</dbReference>
<dbReference type="GO" id="GO:0006189">
    <property type="term" value="P:'de novo' IMP biosynthetic process"/>
    <property type="evidence" value="ECO:0007669"/>
    <property type="project" value="UniProtKB-UniRule"/>
</dbReference>
<dbReference type="GO" id="GO:0004638">
    <property type="term" value="F:phosphoribosylaminoimidazole carboxylase activity"/>
    <property type="evidence" value="ECO:0007669"/>
    <property type="project" value="InterPro"/>
</dbReference>
<dbReference type="Pfam" id="PF17769">
    <property type="entry name" value="PurK_C"/>
    <property type="match status" value="1"/>
</dbReference>
<comment type="function">
    <text evidence="5">Catalyzes the ATP-dependent conversion of 5-aminoimidazole ribonucleotide (AIR) and HCO(3)(-) to N5-carboxyaminoimidazole ribonucleotide (N5-CAIR).</text>
</comment>
<dbReference type="NCBIfam" id="TIGR01161">
    <property type="entry name" value="purK"/>
    <property type="match status" value="1"/>
</dbReference>
<dbReference type="GO" id="GO:0046872">
    <property type="term" value="F:metal ion binding"/>
    <property type="evidence" value="ECO:0007669"/>
    <property type="project" value="InterPro"/>
</dbReference>
<dbReference type="Gene3D" id="3.30.470.20">
    <property type="entry name" value="ATP-grasp fold, B domain"/>
    <property type="match status" value="1"/>
</dbReference>
<dbReference type="GO" id="GO:0034028">
    <property type="term" value="F:5-(carboxyamino)imidazole ribonucleotide synthase activity"/>
    <property type="evidence" value="ECO:0007669"/>
    <property type="project" value="UniProtKB-UniRule"/>
</dbReference>
<evidence type="ECO:0000256" key="3">
    <source>
        <dbReference type="ARBA" id="ARBA00022755"/>
    </source>
</evidence>
<dbReference type="PANTHER" id="PTHR11609:SF5">
    <property type="entry name" value="PHOSPHORIBOSYLAMINOIMIDAZOLE CARBOXYLASE"/>
    <property type="match status" value="1"/>
</dbReference>
<protein>
    <recommendedName>
        <fullName evidence="5 6">N5-carboxyaminoimidazole ribonucleotide synthase</fullName>
        <shortName evidence="5 6">N5-CAIR synthase</shortName>
        <ecNumber evidence="5 6">6.3.4.18</ecNumber>
    </recommendedName>
    <alternativeName>
        <fullName evidence="5 6">5-(carboxyamino)imidazole ribonucleotide synthetase</fullName>
    </alternativeName>
</protein>
<accession>A0A6J4KE63</accession>
<feature type="binding site" evidence="5">
    <location>
        <position position="139"/>
    </location>
    <ligand>
        <name>ATP</name>
        <dbReference type="ChEBI" id="CHEBI:30616"/>
    </ligand>
</feature>
<comment type="catalytic activity">
    <reaction evidence="5 6">
        <text>5-amino-1-(5-phospho-beta-D-ribosyl)imidazole + hydrogencarbonate + ATP = 5-carboxyamino-1-(5-phospho-D-ribosyl)imidazole + ADP + phosphate + 2 H(+)</text>
        <dbReference type="Rhea" id="RHEA:19317"/>
        <dbReference type="ChEBI" id="CHEBI:15378"/>
        <dbReference type="ChEBI" id="CHEBI:17544"/>
        <dbReference type="ChEBI" id="CHEBI:30616"/>
        <dbReference type="ChEBI" id="CHEBI:43474"/>
        <dbReference type="ChEBI" id="CHEBI:58730"/>
        <dbReference type="ChEBI" id="CHEBI:137981"/>
        <dbReference type="ChEBI" id="CHEBI:456216"/>
        <dbReference type="EC" id="6.3.4.18"/>
    </reaction>
</comment>
<evidence type="ECO:0000256" key="1">
    <source>
        <dbReference type="ARBA" id="ARBA00022598"/>
    </source>
</evidence>
<dbReference type="FunFam" id="3.30.1490.20:FF:000015">
    <property type="entry name" value="N5-carboxyaminoimidazole ribonucleotide synthase"/>
    <property type="match status" value="1"/>
</dbReference>
<dbReference type="HAMAP" id="MF_01928">
    <property type="entry name" value="PurK"/>
    <property type="match status" value="1"/>
</dbReference>
<feature type="binding site" evidence="5">
    <location>
        <position position="209"/>
    </location>
    <ligand>
        <name>ATP</name>
        <dbReference type="ChEBI" id="CHEBI:30616"/>
    </ligand>
</feature>
<dbReference type="NCBIfam" id="NF004679">
    <property type="entry name" value="PRK06019.1-5"/>
    <property type="match status" value="1"/>
</dbReference>
<dbReference type="EMBL" id="CADCUA010000049">
    <property type="protein sequence ID" value="CAA9302317.1"/>
    <property type="molecule type" value="Genomic_DNA"/>
</dbReference>
<dbReference type="Pfam" id="PF22660">
    <property type="entry name" value="RS_preATP-grasp-like"/>
    <property type="match status" value="1"/>
</dbReference>
<keyword evidence="2 5" id="KW-0547">Nucleotide-binding</keyword>
<proteinExistence type="inferred from homology"/>
<comment type="subunit">
    <text evidence="5 6">Homodimer.</text>
</comment>
<feature type="domain" description="ATP-grasp" evidence="7">
    <location>
        <begin position="103"/>
        <end position="292"/>
    </location>
</feature>
<dbReference type="InterPro" id="IPR040686">
    <property type="entry name" value="PurK_C"/>
</dbReference>
<comment type="similarity">
    <text evidence="5 6">Belongs to the PurK/PurT family.</text>
</comment>
<dbReference type="InterPro" id="IPR016185">
    <property type="entry name" value="PreATP-grasp_dom_sf"/>
</dbReference>